<protein>
    <submittedName>
        <fullName evidence="2">Uncharacterized protein</fullName>
    </submittedName>
</protein>
<reference evidence="2" key="1">
    <citation type="submission" date="2017-07" db="EMBL/GenBank/DDBJ databases">
        <title>Taro Niue Genome Assembly and Annotation.</title>
        <authorList>
            <person name="Atibalentja N."/>
            <person name="Keating K."/>
            <person name="Fields C.J."/>
        </authorList>
    </citation>
    <scope>NUCLEOTIDE SEQUENCE</scope>
    <source>
        <strain evidence="2">Niue_2</strain>
        <tissue evidence="2">Leaf</tissue>
    </source>
</reference>
<gene>
    <name evidence="2" type="ORF">Taro_044162</name>
</gene>
<dbReference type="AlphaFoldDB" id="A0A843WTV2"/>
<keyword evidence="3" id="KW-1185">Reference proteome</keyword>
<accession>A0A843WTV2</accession>
<dbReference type="Proteomes" id="UP000652761">
    <property type="component" value="Unassembled WGS sequence"/>
</dbReference>
<proteinExistence type="predicted"/>
<feature type="region of interest" description="Disordered" evidence="1">
    <location>
        <begin position="38"/>
        <end position="72"/>
    </location>
</feature>
<dbReference type="EMBL" id="NMUH01004921">
    <property type="protein sequence ID" value="MQM11256.1"/>
    <property type="molecule type" value="Genomic_DNA"/>
</dbReference>
<organism evidence="2 3">
    <name type="scientific">Colocasia esculenta</name>
    <name type="common">Wild taro</name>
    <name type="synonym">Arum esculentum</name>
    <dbReference type="NCBI Taxonomy" id="4460"/>
    <lineage>
        <taxon>Eukaryota</taxon>
        <taxon>Viridiplantae</taxon>
        <taxon>Streptophyta</taxon>
        <taxon>Embryophyta</taxon>
        <taxon>Tracheophyta</taxon>
        <taxon>Spermatophyta</taxon>
        <taxon>Magnoliopsida</taxon>
        <taxon>Liliopsida</taxon>
        <taxon>Araceae</taxon>
        <taxon>Aroideae</taxon>
        <taxon>Colocasieae</taxon>
        <taxon>Colocasia</taxon>
    </lineage>
</organism>
<evidence type="ECO:0000256" key="1">
    <source>
        <dbReference type="SAM" id="MobiDB-lite"/>
    </source>
</evidence>
<sequence length="295" mass="32143">MGQAHQLRRPPSWDLMRDFIAEGDLLGFAQWLLHGETNEGANDSAAPDDYNPLSGDSSPFNGREYETSSRAAEVFSPEAEDDLDPRMFDRNDESPLHNSLFGTAAIEGDNTTFSFAELGFPAEQYPPTTVKAYIPVAVEAYVPAAVEELPAGGSASEGAFDLFMMIFPEAEIVPYPTPGGSCSFPFLENTRSPFSEVHAHSAFQVGDIAGDDCDFRGREYNSERSALLADAGGFDSYPVDLPSSSHGFCTEDSGFLRPSYLVTEERNSLPGNSMQSHDESDITIEKAYIAEENTD</sequence>
<evidence type="ECO:0000313" key="3">
    <source>
        <dbReference type="Proteomes" id="UP000652761"/>
    </source>
</evidence>
<comment type="caution">
    <text evidence="2">The sequence shown here is derived from an EMBL/GenBank/DDBJ whole genome shotgun (WGS) entry which is preliminary data.</text>
</comment>
<evidence type="ECO:0000313" key="2">
    <source>
        <dbReference type="EMBL" id="MQM11256.1"/>
    </source>
</evidence>
<name>A0A843WTV2_COLES</name>